<dbReference type="Gene3D" id="3.10.350.10">
    <property type="entry name" value="LysM domain"/>
    <property type="match status" value="2"/>
</dbReference>
<dbReference type="PANTHER" id="PTHR39160:SF6">
    <property type="entry name" value="CELL WALL-BINDING PROTEIN YOCH"/>
    <property type="match status" value="1"/>
</dbReference>
<keyword evidence="6" id="KW-1185">Reference proteome</keyword>
<dbReference type="EMBL" id="BMEV01000064">
    <property type="protein sequence ID" value="GFZ85808.1"/>
    <property type="molecule type" value="Genomic_DNA"/>
</dbReference>
<keyword evidence="1 3" id="KW-0732">Signal</keyword>
<evidence type="ECO:0000259" key="4">
    <source>
        <dbReference type="PROSITE" id="PS51782"/>
    </source>
</evidence>
<dbReference type="InterPro" id="IPR036908">
    <property type="entry name" value="RlpA-like_sf"/>
</dbReference>
<feature type="signal peptide" evidence="3">
    <location>
        <begin position="1"/>
        <end position="23"/>
    </location>
</feature>
<gene>
    <name evidence="5" type="primary">yocH</name>
    <name evidence="5" type="ORF">GCM10010978_27390</name>
</gene>
<dbReference type="InterPro" id="IPR051933">
    <property type="entry name" value="Resuscitation_pf_RpfB"/>
</dbReference>
<dbReference type="GO" id="GO:0009254">
    <property type="term" value="P:peptidoglycan turnover"/>
    <property type="evidence" value="ECO:0007669"/>
    <property type="project" value="InterPro"/>
</dbReference>
<feature type="chain" id="PRO_5035272420" evidence="3">
    <location>
        <begin position="24"/>
        <end position="249"/>
    </location>
</feature>
<dbReference type="PANTHER" id="PTHR39160">
    <property type="entry name" value="CELL WALL-BINDING PROTEIN YOCH"/>
    <property type="match status" value="1"/>
</dbReference>
<evidence type="ECO:0000256" key="1">
    <source>
        <dbReference type="ARBA" id="ARBA00022729"/>
    </source>
</evidence>
<evidence type="ECO:0000256" key="3">
    <source>
        <dbReference type="SAM" id="SignalP"/>
    </source>
</evidence>
<dbReference type="Pfam" id="PF01476">
    <property type="entry name" value="LysM"/>
    <property type="match status" value="2"/>
</dbReference>
<comment type="caution">
    <text evidence="5">The sequence shown here is derived from an EMBL/GenBank/DDBJ whole genome shotgun (WGS) entry which is preliminary data.</text>
</comment>
<dbReference type="CDD" id="cd00118">
    <property type="entry name" value="LysM"/>
    <property type="match status" value="2"/>
</dbReference>
<evidence type="ECO:0000256" key="2">
    <source>
        <dbReference type="SAM" id="MobiDB-lite"/>
    </source>
</evidence>
<reference evidence="5" key="1">
    <citation type="journal article" date="2014" name="Int. J. Syst. Evol. Microbiol.">
        <title>Complete genome sequence of Corynebacterium casei LMG S-19264T (=DSM 44701T), isolated from a smear-ripened cheese.</title>
        <authorList>
            <consortium name="US DOE Joint Genome Institute (JGI-PGF)"/>
            <person name="Walter F."/>
            <person name="Albersmeier A."/>
            <person name="Kalinowski J."/>
            <person name="Ruckert C."/>
        </authorList>
    </citation>
    <scope>NUCLEOTIDE SEQUENCE</scope>
    <source>
        <strain evidence="5">CGMCC 1.12360</strain>
    </source>
</reference>
<evidence type="ECO:0000313" key="6">
    <source>
        <dbReference type="Proteomes" id="UP000602050"/>
    </source>
</evidence>
<evidence type="ECO:0000313" key="5">
    <source>
        <dbReference type="EMBL" id="GFZ85808.1"/>
    </source>
</evidence>
<dbReference type="Pfam" id="PF06725">
    <property type="entry name" value="3D"/>
    <property type="match status" value="1"/>
</dbReference>
<dbReference type="GO" id="GO:0019867">
    <property type="term" value="C:outer membrane"/>
    <property type="evidence" value="ECO:0007669"/>
    <property type="project" value="InterPro"/>
</dbReference>
<proteinExistence type="predicted"/>
<protein>
    <submittedName>
        <fullName evidence="5">Cell wall-binding protein YocH</fullName>
    </submittedName>
</protein>
<dbReference type="GO" id="GO:0004553">
    <property type="term" value="F:hydrolase activity, hydrolyzing O-glycosyl compounds"/>
    <property type="evidence" value="ECO:0007669"/>
    <property type="project" value="InterPro"/>
</dbReference>
<dbReference type="Proteomes" id="UP000602050">
    <property type="component" value="Unassembled WGS sequence"/>
</dbReference>
<feature type="compositionally biased region" description="Basic and acidic residues" evidence="2">
    <location>
        <begin position="139"/>
        <end position="155"/>
    </location>
</feature>
<organism evidence="5 6">
    <name type="scientific">Compostibacillus humi</name>
    <dbReference type="NCBI Taxonomy" id="1245525"/>
    <lineage>
        <taxon>Bacteria</taxon>
        <taxon>Bacillati</taxon>
        <taxon>Bacillota</taxon>
        <taxon>Bacilli</taxon>
        <taxon>Bacillales</taxon>
        <taxon>Bacillaceae</taxon>
        <taxon>Compostibacillus</taxon>
    </lineage>
</organism>
<dbReference type="CDD" id="cd22786">
    <property type="entry name" value="DPBB_YuiC-like"/>
    <property type="match status" value="1"/>
</dbReference>
<feature type="domain" description="LysM" evidence="4">
    <location>
        <begin position="69"/>
        <end position="112"/>
    </location>
</feature>
<dbReference type="InterPro" id="IPR018392">
    <property type="entry name" value="LysM"/>
</dbReference>
<dbReference type="Gene3D" id="2.40.40.10">
    <property type="entry name" value="RlpA-like domain"/>
    <property type="match status" value="1"/>
</dbReference>
<dbReference type="SUPFAM" id="SSF54106">
    <property type="entry name" value="LysM domain"/>
    <property type="match status" value="2"/>
</dbReference>
<accession>A0A8J2XIY6</accession>
<reference evidence="5" key="2">
    <citation type="submission" date="2020-09" db="EMBL/GenBank/DDBJ databases">
        <authorList>
            <person name="Sun Q."/>
            <person name="Zhou Y."/>
        </authorList>
    </citation>
    <scope>NUCLEOTIDE SEQUENCE</scope>
    <source>
        <strain evidence="5">CGMCC 1.12360</strain>
    </source>
</reference>
<dbReference type="SMART" id="SM00257">
    <property type="entry name" value="LysM"/>
    <property type="match status" value="2"/>
</dbReference>
<sequence>MKKILSAIALAGVLTGGAASVSAETYEVEKGDSLWDIAEEYDTTVDKLVEINDLKTTVIQPKQVLLVDETYTVSKGDTLIGIANKYGVSVEEIKEWNDLQSDIIVIGQTLTINGIETEKKIAKSKSNPGPSAKATTNAKENKAKESAKTESPEGKELTVTATAYTANCEGCTGVTYTGVDLKKQPNVKVIAVDPKVIPIGSEVYVEGYGYATAADIGSAIKGNRIDVYVPTEKEALNWGRRSVKVTIIE</sequence>
<name>A0A8J2XIY6_9BACI</name>
<dbReference type="PROSITE" id="PS51782">
    <property type="entry name" value="LYSM"/>
    <property type="match status" value="2"/>
</dbReference>
<dbReference type="InterPro" id="IPR036779">
    <property type="entry name" value="LysM_dom_sf"/>
</dbReference>
<dbReference type="RefSeq" id="WP_188392984.1">
    <property type="nucleotide sequence ID" value="NZ_BMEV01000064.1"/>
</dbReference>
<dbReference type="SUPFAM" id="SSF50685">
    <property type="entry name" value="Barwin-like endoglucanases"/>
    <property type="match status" value="1"/>
</dbReference>
<dbReference type="AlphaFoldDB" id="A0A8J2XIY6"/>
<feature type="domain" description="LysM" evidence="4">
    <location>
        <begin position="24"/>
        <end position="67"/>
    </location>
</feature>
<feature type="region of interest" description="Disordered" evidence="2">
    <location>
        <begin position="121"/>
        <end position="155"/>
    </location>
</feature>
<dbReference type="InterPro" id="IPR010611">
    <property type="entry name" value="3D_dom"/>
</dbReference>